<dbReference type="RefSeq" id="WP_131561816.1">
    <property type="nucleotide sequence ID" value="NZ_SJSN01000018.1"/>
</dbReference>
<proteinExistence type="predicted"/>
<dbReference type="AlphaFoldDB" id="A0A4R0NN49"/>
<evidence type="ECO:0000313" key="2">
    <source>
        <dbReference type="Proteomes" id="UP000291485"/>
    </source>
</evidence>
<accession>A0A4R0NN49</accession>
<dbReference type="InterPro" id="IPR034660">
    <property type="entry name" value="DinB/YfiT-like"/>
</dbReference>
<dbReference type="Gene3D" id="1.20.120.450">
    <property type="entry name" value="dinb family like domain"/>
    <property type="match status" value="1"/>
</dbReference>
<dbReference type="InterPro" id="IPR011463">
    <property type="entry name" value="DUF1569"/>
</dbReference>
<dbReference type="Proteomes" id="UP000291485">
    <property type="component" value="Unassembled WGS sequence"/>
</dbReference>
<organism evidence="1 2">
    <name type="scientific">Pedobacter frigidisoli</name>
    <dbReference type="NCBI Taxonomy" id="2530455"/>
    <lineage>
        <taxon>Bacteria</taxon>
        <taxon>Pseudomonadati</taxon>
        <taxon>Bacteroidota</taxon>
        <taxon>Sphingobacteriia</taxon>
        <taxon>Sphingobacteriales</taxon>
        <taxon>Sphingobacteriaceae</taxon>
        <taxon>Pedobacter</taxon>
    </lineage>
</organism>
<dbReference type="OrthoDB" id="2599194at2"/>
<sequence length="150" mass="17044">MNNLFNPADVSGILSRIEKLSPNAQKQWGKMTVNQMLAHCTASLETAMGLHRPERLGFVGRFFGKLMKPKFFSDQPFPKNSTTDKSYIITGNPDFETEKTRVIKQIKQFSDGGPANCTTHPQAFFGALTPEEWALMQWKHFDHHLRQFGA</sequence>
<dbReference type="Pfam" id="PF07606">
    <property type="entry name" value="DUF1569"/>
    <property type="match status" value="1"/>
</dbReference>
<reference evidence="1 2" key="1">
    <citation type="submission" date="2019-02" db="EMBL/GenBank/DDBJ databases">
        <title>Pedobacter sp. RP-3-11 sp. nov., isolated from Arctic soil.</title>
        <authorList>
            <person name="Dahal R.H."/>
        </authorList>
    </citation>
    <scope>NUCLEOTIDE SEQUENCE [LARGE SCALE GENOMIC DNA]</scope>
    <source>
        <strain evidence="1 2">RP-3-11</strain>
    </source>
</reference>
<evidence type="ECO:0000313" key="1">
    <source>
        <dbReference type="EMBL" id="TCD02126.1"/>
    </source>
</evidence>
<protein>
    <submittedName>
        <fullName evidence="1">DUF1569 domain-containing protein</fullName>
    </submittedName>
</protein>
<gene>
    <name evidence="1" type="ORF">EZ449_18870</name>
</gene>
<comment type="caution">
    <text evidence="1">The sequence shown here is derived from an EMBL/GenBank/DDBJ whole genome shotgun (WGS) entry which is preliminary data.</text>
</comment>
<keyword evidence="2" id="KW-1185">Reference proteome</keyword>
<name>A0A4R0NN49_9SPHI</name>
<dbReference type="EMBL" id="SJSN01000018">
    <property type="protein sequence ID" value="TCD02126.1"/>
    <property type="molecule type" value="Genomic_DNA"/>
</dbReference>